<sequence length="666" mass="70303">MMVAVTRASTDEPQGRQWKPATGRTRSGQGLVRRAAPAASPHVSRHTRALARAPQNLRCHDQKRALAGIPGHASPAPGHSPLGLLSESSCDIRAAEIQVLAHLLTILLHLVLAVILRTVSGEPPKVPVVSRKSGLIYEQRLINKYINDNGKDPVTGDALELDDLIEIKSSKFSINHNSSGRRSRDADPKTAVPRPPQHSSIPSLLTSLQNEYDAIILETFTLKKHYDNLRQELAHALYANDASARVIARLLNERDQAREALASIQGTIGAGPSSSKAAHDVEMTDSAPAGNGASNAAAGNGLSTEVVEIIDATAQRLSSQRKAKSKRKAPEGYATQSSVASFAETQKLPSMHHAKPAGVSCLALSADGNVLVTGGNDKNVQVYDRKEDKVLATLKGHTKRITRVAVSGASDAPIGSEAASDEAALPSYVVSASEDGKVKVWTPTGATGAKAQAYAVAHTGSPHQGEVTGLDVHPSGALFGSAGRDGTLSLRSLDDGSELLRVDAGLGDAYESFAFHPDGQLAATGTAQGAIRIWDIKTGQNVSTLQTELSGPVTALHFSENGYYLAAASDQAKAVEVWDLRKLTAAGKMTVEEEGKGGVSAVRFDPSLQFLAVATDSVTVYANKSWAQLARFEGTANLTGLDWDHRDGSIVVSSLDRTVRTFGVSA</sequence>
<gene>
    <name evidence="18" type="ORF">PANT_9d00060</name>
</gene>
<dbReference type="GO" id="GO:0070534">
    <property type="term" value="P:protein K63-linked ubiquitination"/>
    <property type="evidence" value="ECO:0007669"/>
    <property type="project" value="UniProtKB-UniRule"/>
</dbReference>
<dbReference type="InterPro" id="IPR015943">
    <property type="entry name" value="WD40/YVTN_repeat-like_dom_sf"/>
</dbReference>
<organism evidence="18 19">
    <name type="scientific">Pseudozyma antarctica (strain T-34)</name>
    <name type="common">Yeast</name>
    <name type="synonym">Candida antarctica</name>
    <dbReference type="NCBI Taxonomy" id="1151754"/>
    <lineage>
        <taxon>Eukaryota</taxon>
        <taxon>Fungi</taxon>
        <taxon>Dikarya</taxon>
        <taxon>Basidiomycota</taxon>
        <taxon>Ustilaginomycotina</taxon>
        <taxon>Ustilaginomycetes</taxon>
        <taxon>Ustilaginales</taxon>
        <taxon>Ustilaginaceae</taxon>
        <taxon>Moesziomyces</taxon>
    </lineage>
</organism>
<feature type="region of interest" description="Disordered" evidence="16">
    <location>
        <begin position="175"/>
        <end position="202"/>
    </location>
</feature>
<name>M9M0G0_PSEA3</name>
<dbReference type="InterPro" id="IPR038959">
    <property type="entry name" value="Prp19"/>
</dbReference>
<keyword evidence="5 15" id="KW-0507">mRNA processing</keyword>
<evidence type="ECO:0000256" key="8">
    <source>
        <dbReference type="ARBA" id="ARBA00022737"/>
    </source>
</evidence>
<dbReference type="CDD" id="cd00200">
    <property type="entry name" value="WD40"/>
    <property type="match status" value="1"/>
</dbReference>
<dbReference type="GO" id="GO:0000398">
    <property type="term" value="P:mRNA splicing, via spliceosome"/>
    <property type="evidence" value="ECO:0007669"/>
    <property type="project" value="InterPro"/>
</dbReference>
<evidence type="ECO:0000256" key="1">
    <source>
        <dbReference type="ARBA" id="ARBA00004123"/>
    </source>
</evidence>
<dbReference type="InterPro" id="IPR024977">
    <property type="entry name" value="Apc4-like_WD40_dom"/>
</dbReference>
<keyword evidence="9 15" id="KW-0227">DNA damage</keyword>
<dbReference type="CDD" id="cd16656">
    <property type="entry name" value="RING-Ubox_PRP19"/>
    <property type="match status" value="1"/>
</dbReference>
<keyword evidence="13 15" id="KW-0539">Nucleus</keyword>
<evidence type="ECO:0000256" key="11">
    <source>
        <dbReference type="ARBA" id="ARBA00023187"/>
    </source>
</evidence>
<comment type="subunit">
    <text evidence="15">Homotetramer.</text>
</comment>
<dbReference type="InterPro" id="IPR055340">
    <property type="entry name" value="RING-Ubox_PRP19"/>
</dbReference>
<dbReference type="Gene3D" id="3.30.40.10">
    <property type="entry name" value="Zinc/RING finger domain, C3HC4 (zinc finger)"/>
    <property type="match status" value="1"/>
</dbReference>
<dbReference type="SUPFAM" id="SSF50978">
    <property type="entry name" value="WD40 repeat-like"/>
    <property type="match status" value="1"/>
</dbReference>
<keyword evidence="7 15" id="KW-0747">Spliceosome</keyword>
<dbReference type="SMART" id="SM00504">
    <property type="entry name" value="Ubox"/>
    <property type="match status" value="1"/>
</dbReference>
<dbReference type="AlphaFoldDB" id="M9M0G0"/>
<evidence type="ECO:0000256" key="16">
    <source>
        <dbReference type="SAM" id="MobiDB-lite"/>
    </source>
</evidence>
<evidence type="ECO:0000256" key="6">
    <source>
        <dbReference type="ARBA" id="ARBA00022679"/>
    </source>
</evidence>
<dbReference type="Pfam" id="PF00400">
    <property type="entry name" value="WD40"/>
    <property type="match status" value="3"/>
</dbReference>
<dbReference type="SUPFAM" id="SSF57850">
    <property type="entry name" value="RING/U-box"/>
    <property type="match status" value="1"/>
</dbReference>
<reference evidence="19" key="1">
    <citation type="journal article" date="2013" name="Genome Announc.">
        <title>Genome sequence of the basidiomycetous yeast Pseudozyma antarctica T-34, a producer of the glycolipid biosurfactants mannosylerythritol lipids.</title>
        <authorList>
            <person name="Morita T."/>
            <person name="Koike H."/>
            <person name="Koyama Y."/>
            <person name="Hagiwara H."/>
            <person name="Ito E."/>
            <person name="Fukuoka T."/>
            <person name="Imura T."/>
            <person name="Machida M."/>
            <person name="Kitamoto D."/>
        </authorList>
    </citation>
    <scope>NUCLEOTIDE SEQUENCE [LARGE SCALE GENOMIC DNA]</scope>
    <source>
        <strain evidence="19">T-34</strain>
    </source>
</reference>
<comment type="similarity">
    <text evidence="3 15">Belongs to the WD repeat PRP19 family.</text>
</comment>
<dbReference type="STRING" id="1151754.M9M0G0"/>
<keyword evidence="12 15" id="KW-0234">DNA repair</keyword>
<dbReference type="InterPro" id="IPR001680">
    <property type="entry name" value="WD40_rpt"/>
</dbReference>
<dbReference type="GO" id="GO:0006281">
    <property type="term" value="P:DNA repair"/>
    <property type="evidence" value="ECO:0007669"/>
    <property type="project" value="UniProtKB-KW"/>
</dbReference>
<dbReference type="InterPro" id="IPR003613">
    <property type="entry name" value="Ubox_domain"/>
</dbReference>
<keyword evidence="4 14" id="KW-0853">WD repeat</keyword>
<dbReference type="PROSITE" id="PS50082">
    <property type="entry name" value="WD_REPEATS_2"/>
    <property type="match status" value="2"/>
</dbReference>
<evidence type="ECO:0000256" key="14">
    <source>
        <dbReference type="PROSITE-ProRule" id="PRU00221"/>
    </source>
</evidence>
<dbReference type="OrthoDB" id="687049at2759"/>
<dbReference type="UniPathway" id="UPA00143"/>
<comment type="function">
    <text evidence="15">Ubiquitin-protein ligase which is mainly involved pre-mRNA splicing and DNA repair. Required for pre-mRNA splicing as component of the spliceosome.</text>
</comment>
<comment type="subcellular location">
    <subcellularLocation>
        <location evidence="1 15">Nucleus</location>
    </subcellularLocation>
</comment>
<dbReference type="EC" id="2.3.2.27" evidence="15"/>
<dbReference type="PANTHER" id="PTHR43995:SF1">
    <property type="entry name" value="PRE-MRNA-PROCESSING FACTOR 19"/>
    <property type="match status" value="1"/>
</dbReference>
<dbReference type="EMBL" id="DF196775">
    <property type="protein sequence ID" value="GAC73345.1"/>
    <property type="molecule type" value="Genomic_DNA"/>
</dbReference>
<feature type="repeat" description="WD" evidence="14">
    <location>
        <begin position="352"/>
        <end position="393"/>
    </location>
</feature>
<keyword evidence="11 15" id="KW-0508">mRNA splicing</keyword>
<dbReference type="SMART" id="SM00320">
    <property type="entry name" value="WD40"/>
    <property type="match status" value="7"/>
</dbReference>
<evidence type="ECO:0000313" key="18">
    <source>
        <dbReference type="EMBL" id="GAC73345.1"/>
    </source>
</evidence>
<dbReference type="PROSITE" id="PS51698">
    <property type="entry name" value="U_BOX"/>
    <property type="match status" value="1"/>
</dbReference>
<feature type="repeat" description="WD" evidence="14">
    <location>
        <begin position="512"/>
        <end position="544"/>
    </location>
</feature>
<evidence type="ECO:0000256" key="4">
    <source>
        <dbReference type="ARBA" id="ARBA00022574"/>
    </source>
</evidence>
<keyword evidence="8" id="KW-0677">Repeat</keyword>
<proteinExistence type="inferred from homology"/>
<dbReference type="PROSITE" id="PS50294">
    <property type="entry name" value="WD_REPEATS_REGION"/>
    <property type="match status" value="1"/>
</dbReference>
<comment type="pathway">
    <text evidence="2 15">Protein modification; protein ubiquitination.</text>
</comment>
<feature type="domain" description="U-box" evidence="17">
    <location>
        <begin position="110"/>
        <end position="189"/>
    </location>
</feature>
<dbReference type="GO" id="GO:0061630">
    <property type="term" value="F:ubiquitin protein ligase activity"/>
    <property type="evidence" value="ECO:0007669"/>
    <property type="project" value="UniProtKB-UniRule"/>
</dbReference>
<feature type="region of interest" description="Disordered" evidence="16">
    <location>
        <begin position="1"/>
        <end position="46"/>
    </location>
</feature>
<evidence type="ECO:0000256" key="3">
    <source>
        <dbReference type="ARBA" id="ARBA00006388"/>
    </source>
</evidence>
<dbReference type="InterPro" id="IPR013915">
    <property type="entry name" value="Prp19_cc"/>
</dbReference>
<dbReference type="FunFam" id="3.30.40.10:FF:000027">
    <property type="entry name" value="Pre-mRNA-processing factor 19, putative"/>
    <property type="match status" value="1"/>
</dbReference>
<keyword evidence="10 15" id="KW-0833">Ubl conjugation pathway</keyword>
<evidence type="ECO:0000256" key="13">
    <source>
        <dbReference type="ARBA" id="ARBA00023242"/>
    </source>
</evidence>
<dbReference type="GO" id="GO:0000974">
    <property type="term" value="C:Prp19 complex"/>
    <property type="evidence" value="ECO:0007669"/>
    <property type="project" value="UniProtKB-UniRule"/>
</dbReference>
<keyword evidence="6 15" id="KW-0808">Transferase</keyword>
<dbReference type="InterPro" id="IPR013083">
    <property type="entry name" value="Znf_RING/FYVE/PHD"/>
</dbReference>
<evidence type="ECO:0000256" key="7">
    <source>
        <dbReference type="ARBA" id="ARBA00022728"/>
    </source>
</evidence>
<evidence type="ECO:0000256" key="10">
    <source>
        <dbReference type="ARBA" id="ARBA00022786"/>
    </source>
</evidence>
<dbReference type="Pfam" id="PF08606">
    <property type="entry name" value="Prp19"/>
    <property type="match status" value="1"/>
</dbReference>
<protein>
    <recommendedName>
        <fullName evidence="15">Pre-mRNA-processing factor 19</fullName>
        <ecNumber evidence="15">2.3.2.27</ecNumber>
    </recommendedName>
</protein>
<dbReference type="GO" id="GO:0071006">
    <property type="term" value="C:U2-type catalytic step 1 spliceosome"/>
    <property type="evidence" value="ECO:0007669"/>
    <property type="project" value="TreeGrafter"/>
</dbReference>
<evidence type="ECO:0000256" key="2">
    <source>
        <dbReference type="ARBA" id="ARBA00004906"/>
    </source>
</evidence>
<evidence type="ECO:0000259" key="17">
    <source>
        <dbReference type="PROSITE" id="PS51698"/>
    </source>
</evidence>
<dbReference type="Gene3D" id="2.130.10.10">
    <property type="entry name" value="YVTN repeat-like/Quinoprotein amine dehydrogenase"/>
    <property type="match status" value="1"/>
</dbReference>
<accession>M9M0G0</accession>
<evidence type="ECO:0000313" key="19">
    <source>
        <dbReference type="Proteomes" id="UP000011976"/>
    </source>
</evidence>
<dbReference type="GO" id="GO:0005737">
    <property type="term" value="C:cytoplasm"/>
    <property type="evidence" value="ECO:0007669"/>
    <property type="project" value="TreeGrafter"/>
</dbReference>
<evidence type="ECO:0000256" key="12">
    <source>
        <dbReference type="ARBA" id="ARBA00023204"/>
    </source>
</evidence>
<evidence type="ECO:0000256" key="5">
    <source>
        <dbReference type="ARBA" id="ARBA00022664"/>
    </source>
</evidence>
<dbReference type="PANTHER" id="PTHR43995">
    <property type="entry name" value="PRE-MRNA-PROCESSING FACTOR 19"/>
    <property type="match status" value="1"/>
</dbReference>
<dbReference type="Proteomes" id="UP000011976">
    <property type="component" value="Unassembled WGS sequence"/>
</dbReference>
<evidence type="ECO:0000256" key="15">
    <source>
        <dbReference type="RuleBase" id="RU367101"/>
    </source>
</evidence>
<comment type="catalytic activity">
    <reaction evidence="15">
        <text>S-ubiquitinyl-[E2 ubiquitin-conjugating enzyme]-L-cysteine + [acceptor protein]-L-lysine = [E2 ubiquitin-conjugating enzyme]-L-cysteine + N(6)-ubiquitinyl-[acceptor protein]-L-lysine.</text>
        <dbReference type="EC" id="2.3.2.27"/>
    </reaction>
</comment>
<evidence type="ECO:0000256" key="9">
    <source>
        <dbReference type="ARBA" id="ARBA00022763"/>
    </source>
</evidence>
<dbReference type="Pfam" id="PF12894">
    <property type="entry name" value="ANAPC4_WD40"/>
    <property type="match status" value="1"/>
</dbReference>
<dbReference type="InterPro" id="IPR036322">
    <property type="entry name" value="WD40_repeat_dom_sf"/>
</dbReference>